<evidence type="ECO:0000313" key="2">
    <source>
        <dbReference type="Proteomes" id="UP000812013"/>
    </source>
</evidence>
<dbReference type="RefSeq" id="WP_219666992.1">
    <property type="nucleotide sequence ID" value="NZ_WTFF01000064.1"/>
</dbReference>
<gene>
    <name evidence="1" type="ORF">GPJ59_11940</name>
</gene>
<evidence type="ECO:0000313" key="1">
    <source>
        <dbReference type="EMBL" id="MBW5482577.1"/>
    </source>
</evidence>
<name>A0ABS6Z4B5_9ACTN</name>
<organism evidence="1 2">
    <name type="scientific">Streptomyces bambusae</name>
    <dbReference type="NCBI Taxonomy" id="1550616"/>
    <lineage>
        <taxon>Bacteria</taxon>
        <taxon>Bacillati</taxon>
        <taxon>Actinomycetota</taxon>
        <taxon>Actinomycetes</taxon>
        <taxon>Kitasatosporales</taxon>
        <taxon>Streptomycetaceae</taxon>
        <taxon>Streptomyces</taxon>
    </lineage>
</organism>
<proteinExistence type="predicted"/>
<dbReference type="EMBL" id="WTFF01000064">
    <property type="protein sequence ID" value="MBW5482577.1"/>
    <property type="molecule type" value="Genomic_DNA"/>
</dbReference>
<keyword evidence="2" id="KW-1185">Reference proteome</keyword>
<evidence type="ECO:0008006" key="3">
    <source>
        <dbReference type="Google" id="ProtNLM"/>
    </source>
</evidence>
<protein>
    <recommendedName>
        <fullName evidence="3">DNA primase/polymerase bifunctional N-terminal domain-containing protein</fullName>
    </recommendedName>
</protein>
<sequence length="137" mass="15040">MNSALRPEWVPLHGHQLRRTGIHFDAVRIQGVRGEAVAQQLIAGTGRQAGPVVCEAAGFRWMYFLLPPGTARRYAWPLGVQRFGAGQRTVTYVGIPALGGNTWPLFWQSRPSRTAPFVDPEALHSVLAPEAATRTGR</sequence>
<comment type="caution">
    <text evidence="1">The sequence shown here is derived from an EMBL/GenBank/DDBJ whole genome shotgun (WGS) entry which is preliminary data.</text>
</comment>
<accession>A0ABS6Z4B5</accession>
<dbReference type="Proteomes" id="UP000812013">
    <property type="component" value="Unassembled WGS sequence"/>
</dbReference>
<reference evidence="1 2" key="1">
    <citation type="submission" date="2019-12" db="EMBL/GenBank/DDBJ databases">
        <title>Genome sequence of Streptomyces bambusae.</title>
        <authorList>
            <person name="Bansal K."/>
            <person name="Choksket S."/>
            <person name="Korpole S."/>
            <person name="Patil P.B."/>
        </authorList>
    </citation>
    <scope>NUCLEOTIDE SEQUENCE [LARGE SCALE GENOMIC DNA]</scope>
    <source>
        <strain evidence="1 2">SK60</strain>
    </source>
</reference>